<dbReference type="Proteomes" id="UP001302329">
    <property type="component" value="Unassembled WGS sequence"/>
</dbReference>
<feature type="region of interest" description="Disordered" evidence="5">
    <location>
        <begin position="238"/>
        <end position="258"/>
    </location>
</feature>
<keyword evidence="3" id="KW-0808">Transferase</keyword>
<keyword evidence="4" id="KW-0479">Metal-binding</keyword>
<accession>A0ABU5T096</accession>
<evidence type="ECO:0000256" key="6">
    <source>
        <dbReference type="SAM" id="SignalP"/>
    </source>
</evidence>
<evidence type="ECO:0000256" key="4">
    <source>
        <dbReference type="ARBA" id="ARBA00022723"/>
    </source>
</evidence>
<gene>
    <name evidence="8" type="ORF">VB739_15925</name>
</gene>
<dbReference type="InterPro" id="IPR038765">
    <property type="entry name" value="Papain-like_cys_pep_sf"/>
</dbReference>
<dbReference type="Pfam" id="PF05023">
    <property type="entry name" value="Phytochelatin"/>
    <property type="match status" value="1"/>
</dbReference>
<feature type="chain" id="PRO_5046944912" description="glutathione gamma-glutamylcysteinyltransferase" evidence="6">
    <location>
        <begin position="34"/>
        <end position="258"/>
    </location>
</feature>
<evidence type="ECO:0000313" key="8">
    <source>
        <dbReference type="EMBL" id="MEA5444047.1"/>
    </source>
</evidence>
<keyword evidence="2" id="KW-0104">Cadmium</keyword>
<evidence type="ECO:0000256" key="3">
    <source>
        <dbReference type="ARBA" id="ARBA00022679"/>
    </source>
</evidence>
<dbReference type="InterPro" id="IPR040409">
    <property type="entry name" value="PCS-like"/>
</dbReference>
<dbReference type="InterPro" id="IPR007719">
    <property type="entry name" value="PCS_N"/>
</dbReference>
<evidence type="ECO:0000256" key="1">
    <source>
        <dbReference type="ARBA" id="ARBA00012468"/>
    </source>
</evidence>
<dbReference type="PANTHER" id="PTHR33447">
    <property type="entry name" value="GLUTATHIONE GAMMA-GLUTAMYLCYSTEINYLTRANSFERASE"/>
    <property type="match status" value="1"/>
</dbReference>
<reference evidence="8 9" key="1">
    <citation type="submission" date="2023-12" db="EMBL/GenBank/DDBJ databases">
        <title>Baltic Sea Cyanobacteria.</title>
        <authorList>
            <person name="Delbaje E."/>
            <person name="Fewer D.P."/>
            <person name="Shishido T.K."/>
        </authorList>
    </citation>
    <scope>NUCLEOTIDE SEQUENCE [LARGE SCALE GENOMIC DNA]</scope>
    <source>
        <strain evidence="8 9">UHCC 0281</strain>
    </source>
</reference>
<sequence length="258" mass="27131">MTRSRTPFRGLALLALSLALSLALPLATGRVAAAPIPLMQPAGIDLLVGSGARADYGPLAEQFLTQANLAYCGVASAAMVLNSLAVPAPAVPGYGRYRFWTQENVFEVPAGSTVVSADVVRRQGMTLAELAGLLAAHGVKAEAIHGDQLTLEQFRALLRRNLSQPGDRLLANYDRPSLGQAGGGHIAPLAAFHAPSDRVLILDVARYRYPSVWVPVADLWAAIRTLDRTSGRSRGLVTIRPTPVATPPPGTVPPPGPS</sequence>
<dbReference type="PROSITE" id="PS51443">
    <property type="entry name" value="PCS"/>
    <property type="match status" value="1"/>
</dbReference>
<comment type="caution">
    <text evidence="8">The sequence shown here is derived from an EMBL/GenBank/DDBJ whole genome shotgun (WGS) entry which is preliminary data.</text>
</comment>
<name>A0ABU5T096_9CYAN</name>
<organism evidence="8 9">
    <name type="scientific">Cyanobium gracile UHCC 0281</name>
    <dbReference type="NCBI Taxonomy" id="3110309"/>
    <lineage>
        <taxon>Bacteria</taxon>
        <taxon>Bacillati</taxon>
        <taxon>Cyanobacteriota</taxon>
        <taxon>Cyanophyceae</taxon>
        <taxon>Synechococcales</taxon>
        <taxon>Prochlorococcaceae</taxon>
        <taxon>Cyanobium</taxon>
    </lineage>
</organism>
<feature type="domain" description="Peptidase C83" evidence="7">
    <location>
        <begin position="14"/>
        <end position="244"/>
    </location>
</feature>
<dbReference type="EC" id="2.3.2.15" evidence="1"/>
<dbReference type="RefSeq" id="WP_323357990.1">
    <property type="nucleotide sequence ID" value="NZ_JAYGHY010000092.1"/>
</dbReference>
<feature type="compositionally biased region" description="Pro residues" evidence="5">
    <location>
        <begin position="244"/>
        <end position="258"/>
    </location>
</feature>
<evidence type="ECO:0000313" key="9">
    <source>
        <dbReference type="Proteomes" id="UP001302329"/>
    </source>
</evidence>
<evidence type="ECO:0000256" key="2">
    <source>
        <dbReference type="ARBA" id="ARBA00022539"/>
    </source>
</evidence>
<dbReference type="Gene3D" id="3.90.70.30">
    <property type="entry name" value="Phytochelatin synthase, N-terminal domain"/>
    <property type="match status" value="1"/>
</dbReference>
<protein>
    <recommendedName>
        <fullName evidence="1">glutathione gamma-glutamylcysteinyltransferase</fullName>
        <ecNumber evidence="1">2.3.2.15</ecNumber>
    </recommendedName>
</protein>
<evidence type="ECO:0000256" key="5">
    <source>
        <dbReference type="SAM" id="MobiDB-lite"/>
    </source>
</evidence>
<dbReference type="SUPFAM" id="SSF54001">
    <property type="entry name" value="Cysteine proteinases"/>
    <property type="match status" value="1"/>
</dbReference>
<dbReference type="InterPro" id="IPR038156">
    <property type="entry name" value="PCS_N_sf"/>
</dbReference>
<keyword evidence="9" id="KW-1185">Reference proteome</keyword>
<keyword evidence="6" id="KW-0732">Signal</keyword>
<proteinExistence type="predicted"/>
<evidence type="ECO:0000259" key="7">
    <source>
        <dbReference type="PROSITE" id="PS51443"/>
    </source>
</evidence>
<dbReference type="EMBL" id="JAYGHY010000092">
    <property type="protein sequence ID" value="MEA5444047.1"/>
    <property type="molecule type" value="Genomic_DNA"/>
</dbReference>
<feature type="signal peptide" evidence="6">
    <location>
        <begin position="1"/>
        <end position="33"/>
    </location>
</feature>
<dbReference type="PANTHER" id="PTHR33447:SF20">
    <property type="entry name" value="GLUTATHIONE GAMMA-GLUTAMYLCYSTEINYLTRANSFERASE"/>
    <property type="match status" value="1"/>
</dbReference>